<dbReference type="Gene3D" id="3.60.10.10">
    <property type="entry name" value="Endonuclease/exonuclease/phosphatase"/>
    <property type="match status" value="1"/>
</dbReference>
<feature type="domain" description="Endonuclease/exonuclease/phosphatase" evidence="1">
    <location>
        <begin position="4"/>
        <end position="202"/>
    </location>
</feature>
<evidence type="ECO:0000313" key="2">
    <source>
        <dbReference type="EMBL" id="SDL50468.1"/>
    </source>
</evidence>
<proteinExistence type="predicted"/>
<dbReference type="GO" id="GO:0004519">
    <property type="term" value="F:endonuclease activity"/>
    <property type="evidence" value="ECO:0007669"/>
    <property type="project" value="UniProtKB-KW"/>
</dbReference>
<dbReference type="PANTHER" id="PTHR14859">
    <property type="entry name" value="CALCOFLUOR WHITE HYPERSENSITIVE PROTEIN PRECURSOR"/>
    <property type="match status" value="1"/>
</dbReference>
<keyword evidence="2" id="KW-0540">Nuclease</keyword>
<dbReference type="GO" id="GO:0016020">
    <property type="term" value="C:membrane"/>
    <property type="evidence" value="ECO:0007669"/>
    <property type="project" value="GOC"/>
</dbReference>
<dbReference type="GO" id="GO:0006506">
    <property type="term" value="P:GPI anchor biosynthetic process"/>
    <property type="evidence" value="ECO:0007669"/>
    <property type="project" value="TreeGrafter"/>
</dbReference>
<dbReference type="SUPFAM" id="SSF56219">
    <property type="entry name" value="DNase I-like"/>
    <property type="match status" value="1"/>
</dbReference>
<dbReference type="InterPro" id="IPR005135">
    <property type="entry name" value="Endo/exonuclease/phosphatase"/>
</dbReference>
<keyword evidence="2" id="KW-0269">Exonuclease</keyword>
<accession>A0A1G9KKZ9</accession>
<reference evidence="2 3" key="1">
    <citation type="submission" date="2016-10" db="EMBL/GenBank/DDBJ databases">
        <authorList>
            <person name="de Groot N.N."/>
        </authorList>
    </citation>
    <scope>NUCLEOTIDE SEQUENCE [LARGE SCALE GENOMIC DNA]</scope>
    <source>
        <strain evidence="2 3">DSM 797</strain>
    </source>
</reference>
<gene>
    <name evidence="2" type="ORF">SAMN04515677_102192</name>
</gene>
<dbReference type="Proteomes" id="UP000199068">
    <property type="component" value="Unassembled WGS sequence"/>
</dbReference>
<evidence type="ECO:0000259" key="1">
    <source>
        <dbReference type="Pfam" id="PF03372"/>
    </source>
</evidence>
<dbReference type="Pfam" id="PF03372">
    <property type="entry name" value="Exo_endo_phos"/>
    <property type="match status" value="1"/>
</dbReference>
<dbReference type="PANTHER" id="PTHR14859:SF1">
    <property type="entry name" value="PGAP2-INTERACTING PROTEIN"/>
    <property type="match status" value="1"/>
</dbReference>
<protein>
    <submittedName>
        <fullName evidence="2">Metal-dependent hydrolase, endonuclease/exonuclease/phosphatase family</fullName>
    </submittedName>
</protein>
<dbReference type="EMBL" id="FNGW01000002">
    <property type="protein sequence ID" value="SDL50468.1"/>
    <property type="molecule type" value="Genomic_DNA"/>
</dbReference>
<dbReference type="RefSeq" id="WP_092723203.1">
    <property type="nucleotide sequence ID" value="NZ_FNGW01000002.1"/>
</dbReference>
<dbReference type="AlphaFoldDB" id="A0A1G9KKZ9"/>
<sequence>MKMVTYNIHKGMDGNDKITLNKISKYLKELDCDVICLQEVLYPQFAKLKLDLKMDGVFAMNVNKPSLMYGICTFAKNEIQYHTHVFLTSKKEQRGFLYTNVFSKQGKFNIINTHLGLDQEERKIQISEILDYKQTIVGKNIICGDFNEKNININTFSDAAVITKNNNLCTFEKSNARIDYIFSDYNIIIENYNVEKIYYSDHYPVIGIFC</sequence>
<evidence type="ECO:0000313" key="3">
    <source>
        <dbReference type="Proteomes" id="UP000199068"/>
    </source>
</evidence>
<keyword evidence="3" id="KW-1185">Reference proteome</keyword>
<dbReference type="STRING" id="1121325.SAMN04515677_102192"/>
<keyword evidence="2" id="KW-0378">Hydrolase</keyword>
<dbReference type="InterPro" id="IPR036691">
    <property type="entry name" value="Endo/exonu/phosph_ase_sf"/>
</dbReference>
<keyword evidence="2" id="KW-0255">Endonuclease</keyword>
<name>A0A1G9KKZ9_9FIRM</name>
<dbReference type="InterPro" id="IPR051916">
    <property type="entry name" value="GPI-anchor_lipid_remodeler"/>
</dbReference>
<dbReference type="GO" id="GO:0004527">
    <property type="term" value="F:exonuclease activity"/>
    <property type="evidence" value="ECO:0007669"/>
    <property type="project" value="UniProtKB-KW"/>
</dbReference>
<organism evidence="2 3">
    <name type="scientific">Romboutsia lituseburensis DSM 797</name>
    <dbReference type="NCBI Taxonomy" id="1121325"/>
    <lineage>
        <taxon>Bacteria</taxon>
        <taxon>Bacillati</taxon>
        <taxon>Bacillota</taxon>
        <taxon>Clostridia</taxon>
        <taxon>Peptostreptococcales</taxon>
        <taxon>Peptostreptococcaceae</taxon>
        <taxon>Romboutsia</taxon>
    </lineage>
</organism>